<comment type="subcellular location">
    <subcellularLocation>
        <location evidence="1">Membrane</location>
    </subcellularLocation>
</comment>
<dbReference type="PANTHER" id="PTHR26451">
    <property type="entry name" value="G_PROTEIN_RECEP_F1_2 DOMAIN-CONTAINING PROTEIN"/>
    <property type="match status" value="1"/>
</dbReference>
<evidence type="ECO:0000313" key="8">
    <source>
        <dbReference type="RefSeq" id="XP_026074880.1"/>
    </source>
</evidence>
<feature type="transmembrane region" description="Helical" evidence="5">
    <location>
        <begin position="89"/>
        <end position="108"/>
    </location>
</feature>
<accession>A0A6P6KRH8</accession>
<gene>
    <name evidence="8" type="primary">LOC113053936</name>
</gene>
<keyword evidence="7" id="KW-1185">Reference proteome</keyword>
<feature type="transmembrane region" description="Helical" evidence="5">
    <location>
        <begin position="225"/>
        <end position="247"/>
    </location>
</feature>
<dbReference type="GO" id="GO:0004930">
    <property type="term" value="F:G protein-coupled receptor activity"/>
    <property type="evidence" value="ECO:0007669"/>
    <property type="project" value="InterPro"/>
</dbReference>
<dbReference type="PROSITE" id="PS50262">
    <property type="entry name" value="G_PROTEIN_RECEP_F1_2"/>
    <property type="match status" value="1"/>
</dbReference>
<dbReference type="Proteomes" id="UP000515129">
    <property type="component" value="Chromosome 35"/>
</dbReference>
<dbReference type="InterPro" id="IPR017452">
    <property type="entry name" value="GPCR_Rhodpsn_7TM"/>
</dbReference>
<evidence type="ECO:0000256" key="5">
    <source>
        <dbReference type="SAM" id="Phobius"/>
    </source>
</evidence>
<feature type="domain" description="G-protein coupled receptors family 1 profile" evidence="6">
    <location>
        <begin position="41"/>
        <end position="248"/>
    </location>
</feature>
<name>A0A6P6KRH8_CARAU</name>
<dbReference type="Gene3D" id="1.20.1070.10">
    <property type="entry name" value="Rhodopsin 7-helix transmembrane proteins"/>
    <property type="match status" value="1"/>
</dbReference>
<proteinExistence type="predicted"/>
<dbReference type="InterPro" id="IPR052921">
    <property type="entry name" value="GPCR1_Superfamily_Member"/>
</dbReference>
<evidence type="ECO:0000256" key="3">
    <source>
        <dbReference type="ARBA" id="ARBA00022989"/>
    </source>
</evidence>
<feature type="transmembrane region" description="Helical" evidence="5">
    <location>
        <begin position="128"/>
        <end position="149"/>
    </location>
</feature>
<evidence type="ECO:0000259" key="6">
    <source>
        <dbReference type="PROSITE" id="PS50262"/>
    </source>
</evidence>
<dbReference type="AlphaFoldDB" id="A0A6P6KRH8"/>
<organism evidence="7 8">
    <name type="scientific">Carassius auratus</name>
    <name type="common">Goldfish</name>
    <dbReference type="NCBI Taxonomy" id="7957"/>
    <lineage>
        <taxon>Eukaryota</taxon>
        <taxon>Metazoa</taxon>
        <taxon>Chordata</taxon>
        <taxon>Craniata</taxon>
        <taxon>Vertebrata</taxon>
        <taxon>Euteleostomi</taxon>
        <taxon>Actinopterygii</taxon>
        <taxon>Neopterygii</taxon>
        <taxon>Teleostei</taxon>
        <taxon>Ostariophysi</taxon>
        <taxon>Cypriniformes</taxon>
        <taxon>Cyprinidae</taxon>
        <taxon>Cyprininae</taxon>
        <taxon>Carassius</taxon>
    </lineage>
</organism>
<evidence type="ECO:0000313" key="7">
    <source>
        <dbReference type="Proteomes" id="UP000515129"/>
    </source>
</evidence>
<dbReference type="GO" id="GO:0016020">
    <property type="term" value="C:membrane"/>
    <property type="evidence" value="ECO:0007669"/>
    <property type="project" value="UniProtKB-SubCell"/>
</dbReference>
<sequence length="284" mass="32387">MIQEVTGSRNISFLSAGFSGMPHMRYFYLFLLIAYFISFLGNTCLMFIIITDRNLHTPKYISVFNLSLIDICESKIPQQLDAVLFGNQLILYGLCLYYILSNVLFVLVHSLTLTVLSFDRLVAICLPLRYHVIVTNRSMLVIIAALWMLALMHTNMSRLSFCRTCVIIIHFCDLGSNFPSCVSMRVLFQVIIMFPVFYIIFSYTCIAVTLFTTPHDHQRATKTRTAHLIVVAVFNVPICLTNVFLVLLSTNTIIILTLTSMLSSVLNLFMTKDLMSVKMLIKKE</sequence>
<dbReference type="GO" id="GO:0005549">
    <property type="term" value="F:odorant binding"/>
    <property type="evidence" value="ECO:0007669"/>
    <property type="project" value="TreeGrafter"/>
</dbReference>
<dbReference type="OrthoDB" id="8917382at2759"/>
<dbReference type="SUPFAM" id="SSF81321">
    <property type="entry name" value="Family A G protein-coupled receptor-like"/>
    <property type="match status" value="1"/>
</dbReference>
<feature type="transmembrane region" description="Helical" evidence="5">
    <location>
        <begin position="253"/>
        <end position="270"/>
    </location>
</feature>
<keyword evidence="3 5" id="KW-1133">Transmembrane helix</keyword>
<dbReference type="Pfam" id="PF00001">
    <property type="entry name" value="7tm_1"/>
    <property type="match status" value="1"/>
</dbReference>
<dbReference type="GeneID" id="113053936"/>
<feature type="transmembrane region" description="Helical" evidence="5">
    <location>
        <begin position="26"/>
        <end position="50"/>
    </location>
</feature>
<dbReference type="GO" id="GO:0004984">
    <property type="term" value="F:olfactory receptor activity"/>
    <property type="evidence" value="ECO:0007669"/>
    <property type="project" value="TreeGrafter"/>
</dbReference>
<keyword evidence="4 5" id="KW-0472">Membrane</keyword>
<dbReference type="KEGG" id="caua:113053936"/>
<dbReference type="RefSeq" id="XP_026074880.1">
    <property type="nucleotide sequence ID" value="XM_026219095.1"/>
</dbReference>
<evidence type="ECO:0000256" key="1">
    <source>
        <dbReference type="ARBA" id="ARBA00004370"/>
    </source>
</evidence>
<protein>
    <submittedName>
        <fullName evidence="8">Olfactory receptor 1496-like</fullName>
    </submittedName>
</protein>
<feature type="transmembrane region" description="Helical" evidence="5">
    <location>
        <begin position="186"/>
        <end position="213"/>
    </location>
</feature>
<evidence type="ECO:0000256" key="2">
    <source>
        <dbReference type="ARBA" id="ARBA00022692"/>
    </source>
</evidence>
<dbReference type="InterPro" id="IPR000276">
    <property type="entry name" value="GPCR_Rhodpsn"/>
</dbReference>
<reference evidence="8" key="1">
    <citation type="submission" date="2025-08" db="UniProtKB">
        <authorList>
            <consortium name="RefSeq"/>
        </authorList>
    </citation>
    <scope>IDENTIFICATION</scope>
    <source>
        <strain evidence="8">Wakin</strain>
        <tissue evidence="8">Muscle</tissue>
    </source>
</reference>
<keyword evidence="2 5" id="KW-0812">Transmembrane</keyword>
<dbReference type="PANTHER" id="PTHR26451:SF966">
    <property type="entry name" value="ODORANT RECEPTOR-RELATED"/>
    <property type="match status" value="1"/>
</dbReference>
<evidence type="ECO:0000256" key="4">
    <source>
        <dbReference type="ARBA" id="ARBA00023136"/>
    </source>
</evidence>